<dbReference type="Gene3D" id="2.170.130.10">
    <property type="entry name" value="TonB-dependent receptor, plug domain"/>
    <property type="match status" value="1"/>
</dbReference>
<accession>A0A7W5Z593</accession>
<dbReference type="InterPro" id="IPR039426">
    <property type="entry name" value="TonB-dep_rcpt-like"/>
</dbReference>
<dbReference type="CDD" id="cd01347">
    <property type="entry name" value="ligand_gated_channel"/>
    <property type="match status" value="1"/>
</dbReference>
<evidence type="ECO:0000256" key="10">
    <source>
        <dbReference type="ARBA" id="ARBA00023077"/>
    </source>
</evidence>
<evidence type="ECO:0000256" key="13">
    <source>
        <dbReference type="ARBA" id="ARBA00023237"/>
    </source>
</evidence>
<reference evidence="19 20" key="1">
    <citation type="submission" date="2020-08" db="EMBL/GenBank/DDBJ databases">
        <title>Genomic Encyclopedia of Type Strains, Phase IV (KMG-IV): sequencing the most valuable type-strain genomes for metagenomic binning, comparative biology and taxonomic classification.</title>
        <authorList>
            <person name="Goeker M."/>
        </authorList>
    </citation>
    <scope>NUCLEOTIDE SEQUENCE [LARGE SCALE GENOMIC DNA]</scope>
    <source>
        <strain evidence="19 20">DSM 28760</strain>
    </source>
</reference>
<feature type="signal peptide" evidence="16">
    <location>
        <begin position="1"/>
        <end position="33"/>
    </location>
</feature>
<evidence type="ECO:0000313" key="20">
    <source>
        <dbReference type="Proteomes" id="UP000537592"/>
    </source>
</evidence>
<keyword evidence="11 14" id="KW-0472">Membrane</keyword>
<dbReference type="NCBIfam" id="TIGR01783">
    <property type="entry name" value="TonB-siderophor"/>
    <property type="match status" value="1"/>
</dbReference>
<evidence type="ECO:0000256" key="7">
    <source>
        <dbReference type="ARBA" id="ARBA00022729"/>
    </source>
</evidence>
<evidence type="ECO:0000256" key="8">
    <source>
        <dbReference type="ARBA" id="ARBA00023004"/>
    </source>
</evidence>
<keyword evidence="7 16" id="KW-0732">Signal</keyword>
<keyword evidence="9" id="KW-0406">Ion transport</keyword>
<evidence type="ECO:0000313" key="19">
    <source>
        <dbReference type="EMBL" id="MBB3809949.1"/>
    </source>
</evidence>
<keyword evidence="8" id="KW-0408">Iron</keyword>
<dbReference type="PROSITE" id="PS52016">
    <property type="entry name" value="TONB_DEPENDENT_REC_3"/>
    <property type="match status" value="1"/>
</dbReference>
<evidence type="ECO:0000256" key="9">
    <source>
        <dbReference type="ARBA" id="ARBA00023065"/>
    </source>
</evidence>
<feature type="domain" description="TonB-dependent receptor plug" evidence="18">
    <location>
        <begin position="82"/>
        <end position="185"/>
    </location>
</feature>
<dbReference type="Pfam" id="PF00593">
    <property type="entry name" value="TonB_dep_Rec_b-barrel"/>
    <property type="match status" value="1"/>
</dbReference>
<keyword evidence="13 14" id="KW-0998">Cell outer membrane</keyword>
<dbReference type="AlphaFoldDB" id="A0A7W5Z593"/>
<evidence type="ECO:0000256" key="14">
    <source>
        <dbReference type="PROSITE-ProRule" id="PRU01360"/>
    </source>
</evidence>
<dbReference type="Gene3D" id="2.40.170.20">
    <property type="entry name" value="TonB-dependent receptor, beta-barrel domain"/>
    <property type="match status" value="1"/>
</dbReference>
<feature type="domain" description="TonB-dependent receptor-like beta-barrel" evidence="17">
    <location>
        <begin position="262"/>
        <end position="692"/>
    </location>
</feature>
<dbReference type="PANTHER" id="PTHR32552:SF68">
    <property type="entry name" value="FERRICHROME OUTER MEMBRANE TRANSPORTER_PHAGE RECEPTOR"/>
    <property type="match status" value="1"/>
</dbReference>
<dbReference type="InterPro" id="IPR000531">
    <property type="entry name" value="Beta-barrel_TonB"/>
</dbReference>
<dbReference type="SUPFAM" id="SSF56935">
    <property type="entry name" value="Porins"/>
    <property type="match status" value="1"/>
</dbReference>
<protein>
    <submittedName>
        <fullName evidence="19">Iron complex outermembrane receptor protein</fullName>
    </submittedName>
</protein>
<keyword evidence="6 14" id="KW-0812">Transmembrane</keyword>
<feature type="chain" id="PRO_5031431611" evidence="16">
    <location>
        <begin position="34"/>
        <end position="721"/>
    </location>
</feature>
<comment type="subcellular location">
    <subcellularLocation>
        <location evidence="1 14">Cell outer membrane</location>
        <topology evidence="1 14">Multi-pass membrane protein</topology>
    </subcellularLocation>
</comment>
<evidence type="ECO:0000256" key="3">
    <source>
        <dbReference type="ARBA" id="ARBA00022448"/>
    </source>
</evidence>
<dbReference type="GO" id="GO:0009279">
    <property type="term" value="C:cell outer membrane"/>
    <property type="evidence" value="ECO:0007669"/>
    <property type="project" value="UniProtKB-SubCell"/>
</dbReference>
<evidence type="ECO:0000259" key="17">
    <source>
        <dbReference type="Pfam" id="PF00593"/>
    </source>
</evidence>
<evidence type="ECO:0000256" key="15">
    <source>
        <dbReference type="RuleBase" id="RU003357"/>
    </source>
</evidence>
<dbReference type="InterPro" id="IPR036942">
    <property type="entry name" value="Beta-barrel_TonB_sf"/>
</dbReference>
<dbReference type="InterPro" id="IPR010105">
    <property type="entry name" value="TonB_sidphr_rcpt"/>
</dbReference>
<keyword evidence="3 14" id="KW-0813">Transport</keyword>
<dbReference type="GO" id="GO:0015344">
    <property type="term" value="F:siderophore uptake transmembrane transporter activity"/>
    <property type="evidence" value="ECO:0007669"/>
    <property type="project" value="TreeGrafter"/>
</dbReference>
<proteinExistence type="inferred from homology"/>
<dbReference type="RefSeq" id="WP_183752534.1">
    <property type="nucleotide sequence ID" value="NZ_JACICC010000004.1"/>
</dbReference>
<comment type="similarity">
    <text evidence="2 14 15">Belongs to the TonB-dependent receptor family.</text>
</comment>
<dbReference type="Proteomes" id="UP000537592">
    <property type="component" value="Unassembled WGS sequence"/>
</dbReference>
<keyword evidence="4 14" id="KW-1134">Transmembrane beta strand</keyword>
<organism evidence="19 20">
    <name type="scientific">Pseudochelatococcus contaminans</name>
    <dbReference type="NCBI Taxonomy" id="1538103"/>
    <lineage>
        <taxon>Bacteria</taxon>
        <taxon>Pseudomonadati</taxon>
        <taxon>Pseudomonadota</taxon>
        <taxon>Alphaproteobacteria</taxon>
        <taxon>Hyphomicrobiales</taxon>
        <taxon>Chelatococcaceae</taxon>
        <taxon>Pseudochelatococcus</taxon>
    </lineage>
</organism>
<evidence type="ECO:0000256" key="2">
    <source>
        <dbReference type="ARBA" id="ARBA00009810"/>
    </source>
</evidence>
<sequence>MRVFDSSPRRPANVFLAGCSLIAVLAGSSAAHAQQATPAIELDPVVIEATGTAPGDGPGGGLTSAGYVARDTTIATKTDTDVRKIPQSIGTVSREELENRNVQSLVEAARYTAGVRAGQFGFDPRFDTIYVRGFNVTDTGFYRDGLRSLGGSFSVFRHEPYLLQGVTILKGPSSMLYGSGAPGGIVNVISKRPTETPFHEIEAQVGSHSRVQGNFDLSGPVPSSENLFYRLTGVWRSADTEFIAARDDRVSIAPALTFRSSDKNTELTVLGEYTEFTSGGSAGWYTTPQGQITGLQHGDPNYKDYDGQQFRIGYEFSHRFNEHLAFRQNLRYQNVDTDMKYVSILGLDPVQGVANRYAARLVDNSEGIAVDNQLQANFNLGPVANTVLAGLDYNNVSYRYRYGFGTAGPLSLAFPNYGMTLVQPPVSLDGYEQRTRQEQLGVYVQDQIEFNRFVLTVGGRHDWLETRNKYPLSSSRSEQNDSKFTGRVGLAYLFDNGFSPYASYSTSFAPTIGTSRDGSSFKPTEGQQEEIGLRYTPSDLNLSVSAALFRIKQSSILIPDPTDPNFRIQQGEVESRGFEVQAMTSLTDSLNLTAAYTYLDMEYLNGDDRGNMPAGIPDHQFSVWGNYEFSSGFAQGVGIGFGTRVISKSWADDANTSRNPSRVLFDATLSYDFSHLSESLKGVRAQVSAKNLFDDRVPTCVNSYCYREEGRSVIGSLRYRF</sequence>
<evidence type="ECO:0000256" key="16">
    <source>
        <dbReference type="SAM" id="SignalP"/>
    </source>
</evidence>
<keyword evidence="12 19" id="KW-0675">Receptor</keyword>
<evidence type="ECO:0000256" key="4">
    <source>
        <dbReference type="ARBA" id="ARBA00022452"/>
    </source>
</evidence>
<evidence type="ECO:0000256" key="1">
    <source>
        <dbReference type="ARBA" id="ARBA00004571"/>
    </source>
</evidence>
<evidence type="ECO:0000256" key="12">
    <source>
        <dbReference type="ARBA" id="ARBA00023170"/>
    </source>
</evidence>
<dbReference type="EMBL" id="JACICC010000004">
    <property type="protein sequence ID" value="MBB3809949.1"/>
    <property type="molecule type" value="Genomic_DNA"/>
</dbReference>
<keyword evidence="10 15" id="KW-0798">TonB box</keyword>
<keyword evidence="5" id="KW-0410">Iron transport</keyword>
<dbReference type="PANTHER" id="PTHR32552">
    <property type="entry name" value="FERRICHROME IRON RECEPTOR-RELATED"/>
    <property type="match status" value="1"/>
</dbReference>
<dbReference type="GO" id="GO:0038023">
    <property type="term" value="F:signaling receptor activity"/>
    <property type="evidence" value="ECO:0007669"/>
    <property type="project" value="InterPro"/>
</dbReference>
<evidence type="ECO:0000256" key="11">
    <source>
        <dbReference type="ARBA" id="ARBA00023136"/>
    </source>
</evidence>
<gene>
    <name evidence="19" type="ORF">FHS81_002037</name>
</gene>
<evidence type="ECO:0000256" key="5">
    <source>
        <dbReference type="ARBA" id="ARBA00022496"/>
    </source>
</evidence>
<evidence type="ECO:0000256" key="6">
    <source>
        <dbReference type="ARBA" id="ARBA00022692"/>
    </source>
</evidence>
<dbReference type="Pfam" id="PF07715">
    <property type="entry name" value="Plug"/>
    <property type="match status" value="1"/>
</dbReference>
<evidence type="ECO:0000259" key="18">
    <source>
        <dbReference type="Pfam" id="PF07715"/>
    </source>
</evidence>
<dbReference type="GO" id="GO:0015891">
    <property type="term" value="P:siderophore transport"/>
    <property type="evidence" value="ECO:0007669"/>
    <property type="project" value="InterPro"/>
</dbReference>
<dbReference type="FunFam" id="2.170.130.10:FF:000001">
    <property type="entry name" value="Catecholate siderophore TonB-dependent receptor"/>
    <property type="match status" value="1"/>
</dbReference>
<name>A0A7W5Z593_9HYPH</name>
<dbReference type="InterPro" id="IPR037066">
    <property type="entry name" value="Plug_dom_sf"/>
</dbReference>
<keyword evidence="20" id="KW-1185">Reference proteome</keyword>
<comment type="caution">
    <text evidence="19">The sequence shown here is derived from an EMBL/GenBank/DDBJ whole genome shotgun (WGS) entry which is preliminary data.</text>
</comment>
<dbReference type="InterPro" id="IPR012910">
    <property type="entry name" value="Plug_dom"/>
</dbReference>